<evidence type="ECO:0000256" key="1">
    <source>
        <dbReference type="ARBA" id="ARBA00022603"/>
    </source>
</evidence>
<keyword evidence="4" id="KW-0732">Signal</keyword>
<proteinExistence type="predicted"/>
<dbReference type="Gene3D" id="3.40.50.150">
    <property type="entry name" value="Vaccinia Virus protein VP39"/>
    <property type="match status" value="1"/>
</dbReference>
<sequence length="187" mass="20490">MKIWPMKNRWMLTAACALAALAPASPALAQTAPVERLPDVIYVPTPPEVVAAMLDMVELKDGDVLYDLGSGDGRIPIAAVKRAKVKATGIDIDPERIAEARANAKAQGVEGKVTFKRDDIFTTDFSDASVVTLYLLNSLNEKLMPRLLQLKPGTRIVSHAFTMGDWKPQKTADIDGRQVFFWTVPAR</sequence>
<dbReference type="Proteomes" id="UP001058533">
    <property type="component" value="Chromosome"/>
</dbReference>
<evidence type="ECO:0000256" key="3">
    <source>
        <dbReference type="ARBA" id="ARBA00022691"/>
    </source>
</evidence>
<accession>A0ABY5L305</accession>
<dbReference type="CDD" id="cd02440">
    <property type="entry name" value="AdoMet_MTases"/>
    <property type="match status" value="1"/>
</dbReference>
<evidence type="ECO:0000259" key="5">
    <source>
        <dbReference type="Pfam" id="PF13649"/>
    </source>
</evidence>
<keyword evidence="1 6" id="KW-0489">Methyltransferase</keyword>
<reference evidence="6" key="1">
    <citation type="submission" date="2022-07" db="EMBL/GenBank/DDBJ databases">
        <title>Sphingomonas sp. nov., a novel bacterium isolated from the north slope of the Mount Everest.</title>
        <authorList>
            <person name="Cui X."/>
            <person name="Liu Y."/>
        </authorList>
    </citation>
    <scope>NUCLEOTIDE SEQUENCE</scope>
    <source>
        <strain evidence="6">S5-59</strain>
    </source>
</reference>
<organism evidence="6 7">
    <name type="scientific">Sphingomonas qomolangmaensis</name>
    <dbReference type="NCBI Taxonomy" id="2918765"/>
    <lineage>
        <taxon>Bacteria</taxon>
        <taxon>Pseudomonadati</taxon>
        <taxon>Pseudomonadota</taxon>
        <taxon>Alphaproteobacteria</taxon>
        <taxon>Sphingomonadales</taxon>
        <taxon>Sphingomonadaceae</taxon>
        <taxon>Sphingomonas</taxon>
    </lineage>
</organism>
<feature type="domain" description="Methyltransferase" evidence="5">
    <location>
        <begin position="67"/>
        <end position="140"/>
    </location>
</feature>
<dbReference type="EMBL" id="CP101740">
    <property type="protein sequence ID" value="UUL81324.1"/>
    <property type="molecule type" value="Genomic_DNA"/>
</dbReference>
<feature type="signal peptide" evidence="4">
    <location>
        <begin position="1"/>
        <end position="29"/>
    </location>
</feature>
<protein>
    <submittedName>
        <fullName evidence="6">Class I SAM-dependent methyltransferase</fullName>
    </submittedName>
</protein>
<dbReference type="PANTHER" id="PTHR13610:SF11">
    <property type="entry name" value="METHYLTRANSFERASE DOMAIN-CONTAINING PROTEIN"/>
    <property type="match status" value="1"/>
</dbReference>
<dbReference type="RefSeq" id="WP_256504988.1">
    <property type="nucleotide sequence ID" value="NZ_CP101740.1"/>
</dbReference>
<gene>
    <name evidence="6" type="ORF">NMP03_08815</name>
</gene>
<dbReference type="GO" id="GO:0032259">
    <property type="term" value="P:methylation"/>
    <property type="evidence" value="ECO:0007669"/>
    <property type="project" value="UniProtKB-KW"/>
</dbReference>
<dbReference type="GO" id="GO:0008168">
    <property type="term" value="F:methyltransferase activity"/>
    <property type="evidence" value="ECO:0007669"/>
    <property type="project" value="UniProtKB-KW"/>
</dbReference>
<dbReference type="InterPro" id="IPR026170">
    <property type="entry name" value="FAM173A/B"/>
</dbReference>
<dbReference type="InterPro" id="IPR041698">
    <property type="entry name" value="Methyltransf_25"/>
</dbReference>
<keyword evidence="3" id="KW-0949">S-adenosyl-L-methionine</keyword>
<dbReference type="PANTHER" id="PTHR13610">
    <property type="entry name" value="METHYLTRANSFERASE DOMAIN-CONTAINING PROTEIN"/>
    <property type="match status" value="1"/>
</dbReference>
<dbReference type="InterPro" id="IPR029063">
    <property type="entry name" value="SAM-dependent_MTases_sf"/>
</dbReference>
<dbReference type="Pfam" id="PF13649">
    <property type="entry name" value="Methyltransf_25"/>
    <property type="match status" value="1"/>
</dbReference>
<feature type="chain" id="PRO_5046329344" evidence="4">
    <location>
        <begin position="30"/>
        <end position="187"/>
    </location>
</feature>
<evidence type="ECO:0000313" key="7">
    <source>
        <dbReference type="Proteomes" id="UP001058533"/>
    </source>
</evidence>
<evidence type="ECO:0000313" key="6">
    <source>
        <dbReference type="EMBL" id="UUL81324.1"/>
    </source>
</evidence>
<evidence type="ECO:0000256" key="2">
    <source>
        <dbReference type="ARBA" id="ARBA00022679"/>
    </source>
</evidence>
<evidence type="ECO:0000256" key="4">
    <source>
        <dbReference type="SAM" id="SignalP"/>
    </source>
</evidence>
<keyword evidence="2" id="KW-0808">Transferase</keyword>
<keyword evidence="7" id="KW-1185">Reference proteome</keyword>
<name>A0ABY5L305_9SPHN</name>
<dbReference type="SUPFAM" id="SSF53335">
    <property type="entry name" value="S-adenosyl-L-methionine-dependent methyltransferases"/>
    <property type="match status" value="1"/>
</dbReference>